<dbReference type="GeneID" id="25259650"/>
<dbReference type="Pfam" id="PF01734">
    <property type="entry name" value="Patatin"/>
    <property type="match status" value="1"/>
</dbReference>
<dbReference type="HOGENOM" id="CLU_397444_0_0_1"/>
<dbReference type="Pfam" id="PF11815">
    <property type="entry name" value="DUF3336"/>
    <property type="match status" value="1"/>
</dbReference>
<comment type="similarity">
    <text evidence="5">Belongs to the PLPL family.</text>
</comment>
<name>A0A098VRN7_9MICR</name>
<reference evidence="8 9" key="1">
    <citation type="submission" date="2014-04" db="EMBL/GenBank/DDBJ databases">
        <title>A new species of microsporidia sheds light on the evolution of extreme parasitism.</title>
        <authorList>
            <person name="Haag K.L."/>
            <person name="James T.Y."/>
            <person name="Larsson R."/>
            <person name="Schaer T.M."/>
            <person name="Refardt D."/>
            <person name="Pombert J.-F."/>
            <person name="Ebert D."/>
        </authorList>
    </citation>
    <scope>NUCLEOTIDE SEQUENCE [LARGE SCALE GENOMIC DNA]</scope>
    <source>
        <strain evidence="8 9">UGP3</strain>
        <tissue evidence="8">Spores</tissue>
    </source>
</reference>
<keyword evidence="1 5" id="KW-0378">Hydrolase</keyword>
<sequence>MPRGHQEIVPIFSKANDIWVTGHHVLTAKIFAANRKHVSGISREIRCCNFSRLFGHIFSTRVGQGPCLECISSLYAPRSVDRAYCSVKNSLDSVQSIILWVLYVLWDQELPFGAIAEFTFANQDHLDWIVKKCMSIQRQSFAESDFINELTSLHIISPASISISATVAGIACLQAFSHSKGSTSSPPTFTYVSLRDSSYLREVSWDAWKQDSSSVFYDDLFIQHRYNHLKQLISDNEIKNLIIFLASGIALLASLIGHIRNLGGISNSNLYTKSYTGTKKLIEDYLDIVCQSFNAIYVSQSKASPNSYAPDAGNGTHGFDASASKDHFAPNYVYRYFCESLQSLGRSALILMGGFSLGMYHLGVVKALYLQNILPDIICGIDIGSFVAALICCVPPERLEKLLLNPIEMINFDVFKGISNEGSMNRKIARYLRYGHFLNIKTLESLARSNIGDVTFFESFLISKKILNITVSLGMNKDINYMLNYLTAPDISRLASLFNVNHIIISKVVPYRVSFIDTLFPRLPIPASAPLTTKFFGFVYSEFKHFLYQLYSLRLLPSIFESFSTHFHPIDGLYERVGLSGGDSELTLVISPRLSFKDAVHMFSIPTADLLVRTLLKGEQTIWPELSKVSSRMKVEKLLISIIDSLRMEQKSLFQKNLSSLPASKGRGRMERSGSQSCLVSPKKGRTRSSSVH</sequence>
<evidence type="ECO:0000256" key="3">
    <source>
        <dbReference type="ARBA" id="ARBA00023098"/>
    </source>
</evidence>
<dbReference type="InterPro" id="IPR016035">
    <property type="entry name" value="Acyl_Trfase/lysoPLipase"/>
</dbReference>
<evidence type="ECO:0000313" key="9">
    <source>
        <dbReference type="Proteomes" id="UP000029725"/>
    </source>
</evidence>
<organism evidence="8 9">
    <name type="scientific">Mitosporidium daphniae</name>
    <dbReference type="NCBI Taxonomy" id="1485682"/>
    <lineage>
        <taxon>Eukaryota</taxon>
        <taxon>Fungi</taxon>
        <taxon>Fungi incertae sedis</taxon>
        <taxon>Microsporidia</taxon>
        <taxon>Mitosporidium</taxon>
    </lineage>
</organism>
<dbReference type="PROSITE" id="PS51635">
    <property type="entry name" value="PNPLA"/>
    <property type="match status" value="1"/>
</dbReference>
<dbReference type="OrthoDB" id="10049244at2759"/>
<dbReference type="AlphaFoldDB" id="A0A098VRN7"/>
<dbReference type="PANTHER" id="PTHR14226">
    <property type="entry name" value="NEUROPATHY TARGET ESTERASE/SWISS CHEESE D.MELANOGASTER"/>
    <property type="match status" value="1"/>
</dbReference>
<dbReference type="PANTHER" id="PTHR14226:SF44">
    <property type="entry name" value="TRIACYLGLYCEROL LIPASE 3"/>
    <property type="match status" value="1"/>
</dbReference>
<proteinExistence type="inferred from homology"/>
<keyword evidence="9" id="KW-1185">Reference proteome</keyword>
<dbReference type="Gene3D" id="3.40.1090.10">
    <property type="entry name" value="Cytosolic phospholipase A2 catalytic domain"/>
    <property type="match status" value="1"/>
</dbReference>
<dbReference type="InterPro" id="IPR021771">
    <property type="entry name" value="Triacylglycerol_lipase_N"/>
</dbReference>
<dbReference type="GO" id="GO:0004806">
    <property type="term" value="F:triacylglycerol lipase activity"/>
    <property type="evidence" value="ECO:0007669"/>
    <property type="project" value="InterPro"/>
</dbReference>
<protein>
    <recommendedName>
        <fullName evidence="5">Patatin-like phospholipase domain-containing protein</fullName>
        <ecNumber evidence="5">3.1.1.-</ecNumber>
    </recommendedName>
</protein>
<keyword evidence="2 5" id="KW-0442">Lipid degradation</keyword>
<evidence type="ECO:0000256" key="2">
    <source>
        <dbReference type="ARBA" id="ARBA00022963"/>
    </source>
</evidence>
<dbReference type="VEuPathDB" id="MicrosporidiaDB:DI09_34p200"/>
<dbReference type="EMBL" id="JMKJ01000277">
    <property type="protein sequence ID" value="KGG51469.1"/>
    <property type="molecule type" value="Genomic_DNA"/>
</dbReference>
<comment type="caution">
    <text evidence="8">The sequence shown here is derived from an EMBL/GenBank/DDBJ whole genome shotgun (WGS) entry which is preliminary data.</text>
</comment>
<comment type="subcellular location">
    <subcellularLocation>
        <location evidence="5">Membrane</location>
        <topology evidence="5">Single-pass membrane protein</topology>
    </subcellularLocation>
</comment>
<feature type="region of interest" description="Disordered" evidence="6">
    <location>
        <begin position="661"/>
        <end position="693"/>
    </location>
</feature>
<comment type="caution">
    <text evidence="4">Lacks conserved residue(s) required for the propagation of feature annotation.</text>
</comment>
<dbReference type="SUPFAM" id="SSF69572">
    <property type="entry name" value="Activating enzymes of the ubiquitin-like proteins"/>
    <property type="match status" value="1"/>
</dbReference>
<dbReference type="GO" id="GO:0006641">
    <property type="term" value="P:triglyceride metabolic process"/>
    <property type="evidence" value="ECO:0007669"/>
    <property type="project" value="UniProtKB-ARBA"/>
</dbReference>
<evidence type="ECO:0000256" key="6">
    <source>
        <dbReference type="SAM" id="MobiDB-lite"/>
    </source>
</evidence>
<dbReference type="SUPFAM" id="SSF52151">
    <property type="entry name" value="FabD/lysophospholipase-like"/>
    <property type="match status" value="1"/>
</dbReference>
<feature type="domain" description="PNPLA" evidence="7">
    <location>
        <begin position="349"/>
        <end position="531"/>
    </location>
</feature>
<gene>
    <name evidence="8" type="ORF">DI09_34p200</name>
</gene>
<dbReference type="GO" id="GO:0008641">
    <property type="term" value="F:ubiquitin-like modifier activating enzyme activity"/>
    <property type="evidence" value="ECO:0007669"/>
    <property type="project" value="InterPro"/>
</dbReference>
<dbReference type="RefSeq" id="XP_013237896.1">
    <property type="nucleotide sequence ID" value="XM_013382442.1"/>
</dbReference>
<accession>A0A098VRN7</accession>
<dbReference type="Proteomes" id="UP000029725">
    <property type="component" value="Unassembled WGS sequence"/>
</dbReference>
<dbReference type="EC" id="3.1.1.-" evidence="5"/>
<dbReference type="InterPro" id="IPR050301">
    <property type="entry name" value="NTE"/>
</dbReference>
<evidence type="ECO:0000256" key="5">
    <source>
        <dbReference type="RuleBase" id="RU362055"/>
    </source>
</evidence>
<comment type="function">
    <text evidence="5">Lipid hydrolase.</text>
</comment>
<evidence type="ECO:0000313" key="8">
    <source>
        <dbReference type="EMBL" id="KGG51469.1"/>
    </source>
</evidence>
<evidence type="ECO:0000256" key="4">
    <source>
        <dbReference type="PROSITE-ProRule" id="PRU01161"/>
    </source>
</evidence>
<dbReference type="InterPro" id="IPR035985">
    <property type="entry name" value="Ubiquitin-activating_enz"/>
</dbReference>
<dbReference type="GO" id="GO:0016020">
    <property type="term" value="C:membrane"/>
    <property type="evidence" value="ECO:0007669"/>
    <property type="project" value="UniProtKB-SubCell"/>
</dbReference>
<dbReference type="GO" id="GO:0016042">
    <property type="term" value="P:lipid catabolic process"/>
    <property type="evidence" value="ECO:0007669"/>
    <property type="project" value="UniProtKB-KW"/>
</dbReference>
<evidence type="ECO:0000256" key="1">
    <source>
        <dbReference type="ARBA" id="ARBA00022801"/>
    </source>
</evidence>
<evidence type="ECO:0000259" key="7">
    <source>
        <dbReference type="PROSITE" id="PS51635"/>
    </source>
</evidence>
<dbReference type="InterPro" id="IPR002641">
    <property type="entry name" value="PNPLA_dom"/>
</dbReference>
<keyword evidence="3 5" id="KW-0443">Lipid metabolism</keyword>